<dbReference type="Gene3D" id="3.40.50.2000">
    <property type="entry name" value="Glycogen Phosphorylase B"/>
    <property type="match status" value="2"/>
</dbReference>
<dbReference type="InterPro" id="IPR001296">
    <property type="entry name" value="Glyco_trans_1"/>
</dbReference>
<dbReference type="PANTHER" id="PTHR12526">
    <property type="entry name" value="GLYCOSYLTRANSFERASE"/>
    <property type="match status" value="1"/>
</dbReference>
<dbReference type="Pfam" id="PF00534">
    <property type="entry name" value="Glycos_transf_1"/>
    <property type="match status" value="1"/>
</dbReference>
<dbReference type="InterPro" id="IPR028098">
    <property type="entry name" value="Glyco_trans_4-like_N"/>
</dbReference>
<feature type="domain" description="Glycosyl transferase family 1" evidence="1">
    <location>
        <begin position="176"/>
        <end position="351"/>
    </location>
</feature>
<proteinExistence type="predicted"/>
<dbReference type="PANTHER" id="PTHR12526:SF635">
    <property type="entry name" value="GLYCOSYL TRANSFERASE GROUP 1"/>
    <property type="match status" value="1"/>
</dbReference>
<dbReference type="Proteomes" id="UP000782312">
    <property type="component" value="Unassembled WGS sequence"/>
</dbReference>
<dbReference type="AlphaFoldDB" id="A0A932MPN3"/>
<protein>
    <submittedName>
        <fullName evidence="3">Glycosyltransferase family 4 protein</fullName>
    </submittedName>
</protein>
<dbReference type="EMBL" id="JACPUR010000017">
    <property type="protein sequence ID" value="MBI3127316.1"/>
    <property type="molecule type" value="Genomic_DNA"/>
</dbReference>
<dbReference type="CDD" id="cd03801">
    <property type="entry name" value="GT4_PimA-like"/>
    <property type="match status" value="1"/>
</dbReference>
<sequence length="382" mass="40769">MRLLVGAPAYPPGVGGVQTLSARLAGALAGRGHEVSVLARGREPDPHIDAETAPARVRRVGWKPLLWPAFVGRALAERPDAMLLTHRADFLRPALLLRRLAGLPLAVVVHGNEVYGSPRREALVAALGEADAIIAVSRYARERLVAMGLPEGKTHAIPNGVHVEGFDPPGAGETVRERLGLEGRRVILSVGRLARVKGFDGVIRALPRVADRFPDVVYLVAGRGPEEGALRRLARDLGVAERVRFLGEISSGELGRGEHAYYQACDLFAMPGREDRAEGAVEAFGIAYLEAGACAKPVIGGLAGGAREAVAEGESGLLADPDRPEAVAEAVLRLLASPELARRLGENGRRRAEARTWSRVAGEYEAVLQGIALRREPVARPR</sequence>
<comment type="caution">
    <text evidence="3">The sequence shown here is derived from an EMBL/GenBank/DDBJ whole genome shotgun (WGS) entry which is preliminary data.</text>
</comment>
<name>A0A932MPN3_UNCTE</name>
<accession>A0A932MPN3</accession>
<evidence type="ECO:0000259" key="2">
    <source>
        <dbReference type="Pfam" id="PF13439"/>
    </source>
</evidence>
<evidence type="ECO:0000259" key="1">
    <source>
        <dbReference type="Pfam" id="PF00534"/>
    </source>
</evidence>
<evidence type="ECO:0000313" key="4">
    <source>
        <dbReference type="Proteomes" id="UP000782312"/>
    </source>
</evidence>
<evidence type="ECO:0000313" key="3">
    <source>
        <dbReference type="EMBL" id="MBI3127316.1"/>
    </source>
</evidence>
<gene>
    <name evidence="3" type="ORF">HYZ11_06905</name>
</gene>
<dbReference type="GO" id="GO:0016757">
    <property type="term" value="F:glycosyltransferase activity"/>
    <property type="evidence" value="ECO:0007669"/>
    <property type="project" value="InterPro"/>
</dbReference>
<dbReference type="Pfam" id="PF13439">
    <property type="entry name" value="Glyco_transf_4"/>
    <property type="match status" value="1"/>
</dbReference>
<dbReference type="SUPFAM" id="SSF53756">
    <property type="entry name" value="UDP-Glycosyltransferase/glycogen phosphorylase"/>
    <property type="match status" value="1"/>
</dbReference>
<organism evidence="3 4">
    <name type="scientific">Tectimicrobiota bacterium</name>
    <dbReference type="NCBI Taxonomy" id="2528274"/>
    <lineage>
        <taxon>Bacteria</taxon>
        <taxon>Pseudomonadati</taxon>
        <taxon>Nitrospinota/Tectimicrobiota group</taxon>
        <taxon>Candidatus Tectimicrobiota</taxon>
    </lineage>
</organism>
<feature type="domain" description="Glycosyltransferase subfamily 4-like N-terminal" evidence="2">
    <location>
        <begin position="14"/>
        <end position="164"/>
    </location>
</feature>
<reference evidence="3" key="1">
    <citation type="submission" date="2020-07" db="EMBL/GenBank/DDBJ databases">
        <title>Huge and variable diversity of episymbiotic CPR bacteria and DPANN archaea in groundwater ecosystems.</title>
        <authorList>
            <person name="He C.Y."/>
            <person name="Keren R."/>
            <person name="Whittaker M."/>
            <person name="Farag I.F."/>
            <person name="Doudna J."/>
            <person name="Cate J.H.D."/>
            <person name="Banfield J.F."/>
        </authorList>
    </citation>
    <scope>NUCLEOTIDE SEQUENCE</scope>
    <source>
        <strain evidence="3">NC_groundwater_763_Ag_S-0.2um_68_21</strain>
    </source>
</reference>